<reference evidence="1" key="1">
    <citation type="submission" date="2020-10" db="EMBL/GenBank/DDBJ databases">
        <authorList>
            <person name="Castelo-Branco R."/>
            <person name="Eusebio N."/>
            <person name="Adriana R."/>
            <person name="Vieira A."/>
            <person name="Brugerolle De Fraissinette N."/>
            <person name="Rezende De Castro R."/>
            <person name="Schneider M.P."/>
            <person name="Vasconcelos V."/>
            <person name="Leao P.N."/>
        </authorList>
    </citation>
    <scope>NUCLEOTIDE SEQUENCE</scope>
    <source>
        <strain evidence="1">LEGE 07157</strain>
    </source>
</reference>
<keyword evidence="2" id="KW-1185">Reference proteome</keyword>
<dbReference type="Proteomes" id="UP000654482">
    <property type="component" value="Unassembled WGS sequence"/>
</dbReference>
<comment type="caution">
    <text evidence="1">The sequence shown here is derived from an EMBL/GenBank/DDBJ whole genome shotgun (WGS) entry which is preliminary data.</text>
</comment>
<evidence type="ECO:0000313" key="1">
    <source>
        <dbReference type="EMBL" id="MBE9117208.1"/>
    </source>
</evidence>
<protein>
    <submittedName>
        <fullName evidence="1">Uncharacterized protein</fullName>
    </submittedName>
</protein>
<gene>
    <name evidence="1" type="ORF">IQ249_15010</name>
</gene>
<proteinExistence type="predicted"/>
<evidence type="ECO:0000313" key="2">
    <source>
        <dbReference type="Proteomes" id="UP000654482"/>
    </source>
</evidence>
<dbReference type="EMBL" id="JADEWZ010000022">
    <property type="protein sequence ID" value="MBE9117208.1"/>
    <property type="molecule type" value="Genomic_DNA"/>
</dbReference>
<dbReference type="RefSeq" id="WP_194030299.1">
    <property type="nucleotide sequence ID" value="NZ_JADEWZ010000022.1"/>
</dbReference>
<dbReference type="AlphaFoldDB" id="A0A8J7IVE7"/>
<organism evidence="1 2">
    <name type="scientific">Lusitaniella coriacea LEGE 07157</name>
    <dbReference type="NCBI Taxonomy" id="945747"/>
    <lineage>
        <taxon>Bacteria</taxon>
        <taxon>Bacillati</taxon>
        <taxon>Cyanobacteriota</taxon>
        <taxon>Cyanophyceae</taxon>
        <taxon>Spirulinales</taxon>
        <taxon>Lusitaniellaceae</taxon>
        <taxon>Lusitaniella</taxon>
    </lineage>
</organism>
<sequence length="139" mass="15810">MEDFFLATFLFLVYFSFFCWLITPDTQVSRSVTEDSNPALSLSVLRDTFSVEPDPDEEAEAQKVQVATQEPSLEELLKGVELDTLQLRPARKVASRLGIKQKVRGKDQPLSWLRAQIKKRLEEEPQNVVPVIYEVLGVA</sequence>
<name>A0A8J7IVE7_9CYAN</name>
<accession>A0A8J7IVE7</accession>